<dbReference type="InterPro" id="IPR032255">
    <property type="entry name" value="HBM"/>
</dbReference>
<dbReference type="PANTHER" id="PTHR32089:SF33">
    <property type="entry name" value="TOXIN COREGULATED PILUS BIOSYNTHESIS PROTEIN I"/>
    <property type="match status" value="1"/>
</dbReference>
<keyword evidence="4" id="KW-0812">Transmembrane</keyword>
<dbReference type="InterPro" id="IPR004089">
    <property type="entry name" value="MCPsignal_dom"/>
</dbReference>
<dbReference type="PROSITE" id="PS50111">
    <property type="entry name" value="CHEMOTAXIS_TRANSDUC_2"/>
    <property type="match status" value="1"/>
</dbReference>
<evidence type="ECO:0000256" key="4">
    <source>
        <dbReference type="SAM" id="Phobius"/>
    </source>
</evidence>
<keyword evidence="2 3" id="KW-0807">Transducer</keyword>
<organism evidence="7 8">
    <name type="scientific">Vibrio zhanjiangensis</name>
    <dbReference type="NCBI Taxonomy" id="1046128"/>
    <lineage>
        <taxon>Bacteria</taxon>
        <taxon>Pseudomonadati</taxon>
        <taxon>Pseudomonadota</taxon>
        <taxon>Gammaproteobacteria</taxon>
        <taxon>Vibrionales</taxon>
        <taxon>Vibrionaceae</taxon>
        <taxon>Vibrio</taxon>
    </lineage>
</organism>
<comment type="caution">
    <text evidence="7">The sequence shown here is derived from an EMBL/GenBank/DDBJ whole genome shotgun (WGS) entry which is preliminary data.</text>
</comment>
<evidence type="ECO:0000259" key="5">
    <source>
        <dbReference type="PROSITE" id="PS50111"/>
    </source>
</evidence>
<gene>
    <name evidence="7" type="ORF">GCM10007938_32880</name>
</gene>
<accession>A0ABQ6F2Q0</accession>
<evidence type="ECO:0000313" key="7">
    <source>
        <dbReference type="EMBL" id="GLT19506.1"/>
    </source>
</evidence>
<evidence type="ECO:0000259" key="6">
    <source>
        <dbReference type="PROSITE" id="PS51753"/>
    </source>
</evidence>
<evidence type="ECO:0000256" key="2">
    <source>
        <dbReference type="ARBA" id="ARBA00023224"/>
    </source>
</evidence>
<protein>
    <recommendedName>
        <fullName evidence="9">Methyl-accepting chemotaxis protein</fullName>
    </recommendedName>
</protein>
<dbReference type="InterPro" id="IPR024478">
    <property type="entry name" value="HlyB_4HB_MCP"/>
</dbReference>
<dbReference type="Pfam" id="PF12729">
    <property type="entry name" value="4HB_MCP_1"/>
    <property type="match status" value="1"/>
</dbReference>
<keyword evidence="8" id="KW-1185">Reference proteome</keyword>
<feature type="transmembrane region" description="Helical" evidence="4">
    <location>
        <begin position="293"/>
        <end position="314"/>
    </location>
</feature>
<feature type="transmembrane region" description="Helical" evidence="4">
    <location>
        <begin position="6"/>
        <end position="27"/>
    </location>
</feature>
<dbReference type="SMART" id="SM00283">
    <property type="entry name" value="MA"/>
    <property type="match status" value="1"/>
</dbReference>
<evidence type="ECO:0000256" key="1">
    <source>
        <dbReference type="ARBA" id="ARBA00004370"/>
    </source>
</evidence>
<dbReference type="PROSITE" id="PS51753">
    <property type="entry name" value="HBM"/>
    <property type="match status" value="1"/>
</dbReference>
<dbReference type="Gene3D" id="1.10.287.950">
    <property type="entry name" value="Methyl-accepting chemotaxis protein"/>
    <property type="match status" value="1"/>
</dbReference>
<dbReference type="RefSeq" id="WP_284193356.1">
    <property type="nucleotide sequence ID" value="NZ_BSPW01000077.1"/>
</dbReference>
<comment type="subcellular location">
    <subcellularLocation>
        <location evidence="1">Membrane</location>
    </subcellularLocation>
</comment>
<dbReference type="Proteomes" id="UP001157138">
    <property type="component" value="Unassembled WGS sequence"/>
</dbReference>
<evidence type="ECO:0008006" key="9">
    <source>
        <dbReference type="Google" id="ProtNLM"/>
    </source>
</evidence>
<feature type="domain" description="Methyl-accepting transducer" evidence="5">
    <location>
        <begin position="374"/>
        <end position="610"/>
    </location>
</feature>
<reference evidence="8" key="1">
    <citation type="journal article" date="2019" name="Int. J. Syst. Evol. Microbiol.">
        <title>The Global Catalogue of Microorganisms (GCM) 10K type strain sequencing project: providing services to taxonomists for standard genome sequencing and annotation.</title>
        <authorList>
            <consortium name="The Broad Institute Genomics Platform"/>
            <consortium name="The Broad Institute Genome Sequencing Center for Infectious Disease"/>
            <person name="Wu L."/>
            <person name="Ma J."/>
        </authorList>
    </citation>
    <scope>NUCLEOTIDE SEQUENCE [LARGE SCALE GENOMIC DNA]</scope>
    <source>
        <strain evidence="8">NBRC 108723</strain>
    </source>
</reference>
<dbReference type="EMBL" id="BSPW01000077">
    <property type="protein sequence ID" value="GLT19506.1"/>
    <property type="molecule type" value="Genomic_DNA"/>
</dbReference>
<dbReference type="PANTHER" id="PTHR32089">
    <property type="entry name" value="METHYL-ACCEPTING CHEMOTAXIS PROTEIN MCPB"/>
    <property type="match status" value="1"/>
</dbReference>
<sequence>MSLKKLLSIGFGAVIGLIIIMSIISSLRFHQSADGFNQYRSLALTSLSTGRIQANILEARLAALKFIRTHDEQNASQLHKRIETTKALIEEELKRSANHEQKSNFVSMKEQMIQYEQGFDKVVQLVKQRNQLVKEKLDPSGLSMRQAVTTLMGQAAQNEDLEVVVSSGNLQEHLMLARLYASKFLTANNQEDAQRTQKEFQQMEKLASMLEDQIITTPQLESLKQFQQTFAVYKTTFSQVVQTIEQRNTVIAGTLDVIGASAASSIEDIKLKTKAHQDTIGPLMVERFTNTQFMIGVVSVLVVALSLAAAMAIYRNVLRIVGGEPSDIQAIVEQVALGKLATDRASTGNETGIYANIIKMCHELTRIINELHQTSDSVSSASDELTSVMKETERNADQEFHQVEQIATAINELSSTASEVSHNASSAETAASDANSNVVEGQRLLAASDEVATKVDKSIEETSGIVQQLQDYSVEIGSVIEVINSISEQTNLLALNAAIEAARAGEQGRGFAVVADEVRSLAAKTQKSTVDIQEIISRLQAQAKDANQYMKSNLTLAEESRNYSHNLRSAFTAITDSVRQISDLNTQVASASSEQSNVTQEISKNVSQAFDLVNLNVSAIKESNKASLELSSLASRQKEALSFFKM</sequence>
<dbReference type="SMART" id="SM01358">
    <property type="entry name" value="HBM"/>
    <property type="match status" value="1"/>
</dbReference>
<dbReference type="CDD" id="cd11386">
    <property type="entry name" value="MCP_signal"/>
    <property type="match status" value="1"/>
</dbReference>
<dbReference type="Pfam" id="PF00015">
    <property type="entry name" value="MCPsignal"/>
    <property type="match status" value="1"/>
</dbReference>
<evidence type="ECO:0000313" key="8">
    <source>
        <dbReference type="Proteomes" id="UP001157138"/>
    </source>
</evidence>
<evidence type="ECO:0000256" key="3">
    <source>
        <dbReference type="PROSITE-ProRule" id="PRU00284"/>
    </source>
</evidence>
<name>A0ABQ6F2Q0_9VIBR</name>
<dbReference type="SUPFAM" id="SSF58104">
    <property type="entry name" value="Methyl-accepting chemotaxis protein (MCP) signaling domain"/>
    <property type="match status" value="1"/>
</dbReference>
<keyword evidence="4" id="KW-0472">Membrane</keyword>
<keyword evidence="4" id="KW-1133">Transmembrane helix</keyword>
<proteinExistence type="predicted"/>
<feature type="domain" description="HBM" evidence="6">
    <location>
        <begin position="41"/>
        <end position="281"/>
    </location>
</feature>